<dbReference type="SUPFAM" id="SSF49464">
    <property type="entry name" value="Carboxypeptidase regulatory domain-like"/>
    <property type="match status" value="1"/>
</dbReference>
<dbReference type="Pfam" id="PF13715">
    <property type="entry name" value="CarbopepD_reg_2"/>
    <property type="match status" value="1"/>
</dbReference>
<gene>
    <name evidence="2" type="ORF">SD10_19885</name>
</gene>
<dbReference type="STRING" id="1379870.SD10_19885"/>
<proteinExistence type="predicted"/>
<accession>A0A0E3V946</accession>
<feature type="signal peptide" evidence="1">
    <location>
        <begin position="1"/>
        <end position="29"/>
    </location>
</feature>
<dbReference type="Pfam" id="PF18939">
    <property type="entry name" value="DUF5686"/>
    <property type="match status" value="1"/>
</dbReference>
<dbReference type="AlphaFoldDB" id="A0A0E3V946"/>
<dbReference type="InterPro" id="IPR008969">
    <property type="entry name" value="CarboxyPept-like_regulatory"/>
</dbReference>
<sequence>MNILLRYTSLRLSILLVGGLLLFSSLTRAQTTTVTGTITDATTNQPLSFANIVFFGTNIGTTSNEKGQYTLTGNGNFTKVAVSFIGYKMATRAISPGTTQTLAIKLEPDAQLLNEVVIKSGKRERYRNKNNPAVELIRNVISHKEQNQIGNYAYAAYEEYDKLQFSLSSLSTKISERKIFQKYRFLLDNRDTTTLPGKSLLPIYLEEKIADHYFRKSPLREKVIIKGSKRVDFGQYFDNNGLSLYLNRMYSKVDIYSNSIFLMTNQFLSPIANSAPTFYQFYLADTIVVNKTKLVGLNFVPRNPTDMLFEGKMYITLDSNYAVQKINLTINPRINLNWVRELQIRLQFEQNVDGRYFLSKSDLLADFGVSKSKGGGIFGQRTLSYRNYKTDEALPAQFYDGQQQIVDAEAATQPDEFWKTNRHDSLSSAESKVYTNIDSLKRMPSFRRTMEALTFVIAGYKSFGPFEVGPANTFYSFNPVEGFRLRLGGRTTPELSKRYYAETYAAYGFKDQRWKYFLSGTYSINNKSIYQFPQNYIRASFQRDTKIPGQELQFVQEDNFLLSFKRGVNDKWLYNDTWRIDYVHEFENHFSYSFGFKNWQQAPAGGLQFKRLGDDENTPSPTVTTSEFSAEARWAPNEQFYQGKIYRVPIVGRYPVFTLRFAAGIKGLLQGEYNYQNLTATASKRFWLSQLGYSTVTLQGGYIFGQVPFPLLTIHRANQTYAYQLNSYNLMNFLEFVSDRYASVSIDHSFNGFFFNKIPLFKRLKWREAVSFKALYGGLRSENDPQQHPSLYQFPVNAMGVPYTYTLNRTPYIEASAGIANVFKFFRIDLVKRLNYLDHPNVSSWGIRARATLDF</sequence>
<keyword evidence="3" id="KW-1185">Reference proteome</keyword>
<keyword evidence="1" id="KW-0732">Signal</keyword>
<dbReference type="HOGENOM" id="CLU_015931_2_0_10"/>
<dbReference type="Proteomes" id="UP000033054">
    <property type="component" value="Chromosome"/>
</dbReference>
<name>A0A0E3V946_9BACT</name>
<dbReference type="OrthoDB" id="983143at2"/>
<dbReference type="Gene3D" id="2.60.40.1120">
    <property type="entry name" value="Carboxypeptidase-like, regulatory domain"/>
    <property type="match status" value="1"/>
</dbReference>
<dbReference type="RefSeq" id="WP_046576167.1">
    <property type="nucleotide sequence ID" value="NZ_CP010429.1"/>
</dbReference>
<feature type="chain" id="PRO_5002413902" evidence="1">
    <location>
        <begin position="30"/>
        <end position="855"/>
    </location>
</feature>
<organism evidence="2 3">
    <name type="scientific">Spirosoma radiotolerans</name>
    <dbReference type="NCBI Taxonomy" id="1379870"/>
    <lineage>
        <taxon>Bacteria</taxon>
        <taxon>Pseudomonadati</taxon>
        <taxon>Bacteroidota</taxon>
        <taxon>Cytophagia</taxon>
        <taxon>Cytophagales</taxon>
        <taxon>Cytophagaceae</taxon>
        <taxon>Spirosoma</taxon>
    </lineage>
</organism>
<evidence type="ECO:0000256" key="1">
    <source>
        <dbReference type="SAM" id="SignalP"/>
    </source>
</evidence>
<dbReference type="EMBL" id="CP010429">
    <property type="protein sequence ID" value="AKD56826.1"/>
    <property type="molecule type" value="Genomic_DNA"/>
</dbReference>
<dbReference type="PATRIC" id="fig|1379870.5.peg.4286"/>
<dbReference type="InterPro" id="IPR043741">
    <property type="entry name" value="DUF5686"/>
</dbReference>
<reference evidence="2 3" key="1">
    <citation type="journal article" date="2014" name="Curr. Microbiol.">
        <title>Spirosoma radiotolerans sp. nov., a gamma-radiation-resistant bacterium isolated from gamma ray-irradiated soil.</title>
        <authorList>
            <person name="Lee J.J."/>
            <person name="Srinivasan S."/>
            <person name="Lim S."/>
            <person name="Joe M."/>
            <person name="Im S."/>
            <person name="Bae S.I."/>
            <person name="Park K.R."/>
            <person name="Han J.H."/>
            <person name="Park S.H."/>
            <person name="Joo B.M."/>
            <person name="Park S.J."/>
            <person name="Kim M.K."/>
        </authorList>
    </citation>
    <scope>NUCLEOTIDE SEQUENCE [LARGE SCALE GENOMIC DNA]</scope>
    <source>
        <strain evidence="2 3">DG5A</strain>
    </source>
</reference>
<evidence type="ECO:0000313" key="2">
    <source>
        <dbReference type="EMBL" id="AKD56826.1"/>
    </source>
</evidence>
<dbReference type="KEGG" id="srd:SD10_19885"/>
<evidence type="ECO:0000313" key="3">
    <source>
        <dbReference type="Proteomes" id="UP000033054"/>
    </source>
</evidence>
<protein>
    <submittedName>
        <fullName evidence="2">Membrane protein</fullName>
    </submittedName>
</protein>